<sequence length="437" mass="49444">MFKNYLLLSLKVLKRKPFYTFISLFGISFTLMILMLLTSLFDATLGDNQPLTHRDRLVIVPMLERTRTETDTIMKIDTLATSYDTTYTYEDDIVSTSNGPMSYKFVTENLTKLEEAEHYAFWNDGYHQDGYLDGRKFSFGAYYVNAGYWDVFDFKFLHGSRLNEQDDEGANKVVVITDKAAKTYFGEATASVIGQEMQLGAETFRVRGIVARPLSDSPMFAGDVFFPITRVDQREIDSDDVSGGFGAAFLTSTSGRREALKNELTFLGDNYDMSGVEFYDKMRLFNATFYEGYARGILQEEDGSKALRLLFIPVVLLILLFVALPLLNLVNLNISRVYERKAEIGVRKAFGANGSDILYQFIFENLVLTFIGGVIGVLLAIALISYVNTNDLLGITRLSYSYEVFFYFLVVIVLFGFLSGILPAYRMSRTNVADSLR</sequence>
<dbReference type="InterPro" id="IPR003838">
    <property type="entry name" value="ABC3_permease_C"/>
</dbReference>
<keyword evidence="3 6" id="KW-0812">Transmembrane</keyword>
<dbReference type="InterPro" id="IPR050250">
    <property type="entry name" value="Macrolide_Exporter_MacB"/>
</dbReference>
<feature type="transmembrane region" description="Helical" evidence="6">
    <location>
        <begin position="357"/>
        <end position="384"/>
    </location>
</feature>
<feature type="transmembrane region" description="Helical" evidence="6">
    <location>
        <begin position="404"/>
        <end position="425"/>
    </location>
</feature>
<accession>A0A5C7FVZ0</accession>
<dbReference type="GO" id="GO:0022857">
    <property type="term" value="F:transmembrane transporter activity"/>
    <property type="evidence" value="ECO:0007669"/>
    <property type="project" value="TreeGrafter"/>
</dbReference>
<evidence type="ECO:0000256" key="3">
    <source>
        <dbReference type="ARBA" id="ARBA00022692"/>
    </source>
</evidence>
<feature type="transmembrane region" description="Helical" evidence="6">
    <location>
        <begin position="309"/>
        <end position="330"/>
    </location>
</feature>
<name>A0A5C7FVZ0_9BACT</name>
<dbReference type="OrthoDB" id="8740261at2"/>
<evidence type="ECO:0000256" key="1">
    <source>
        <dbReference type="ARBA" id="ARBA00004651"/>
    </source>
</evidence>
<evidence type="ECO:0000256" key="4">
    <source>
        <dbReference type="ARBA" id="ARBA00022989"/>
    </source>
</evidence>
<protein>
    <submittedName>
        <fullName evidence="9">FtsX-like permease family protein</fullName>
    </submittedName>
</protein>
<dbReference type="EMBL" id="VOXD01000006">
    <property type="protein sequence ID" value="TXF90544.1"/>
    <property type="molecule type" value="Genomic_DNA"/>
</dbReference>
<keyword evidence="4 6" id="KW-1133">Transmembrane helix</keyword>
<evidence type="ECO:0000256" key="6">
    <source>
        <dbReference type="SAM" id="Phobius"/>
    </source>
</evidence>
<gene>
    <name evidence="9" type="ORF">FUA23_05455</name>
</gene>
<dbReference type="Pfam" id="PF12704">
    <property type="entry name" value="MacB_PCD"/>
    <property type="match status" value="1"/>
</dbReference>
<comment type="caution">
    <text evidence="9">The sequence shown here is derived from an EMBL/GenBank/DDBJ whole genome shotgun (WGS) entry which is preliminary data.</text>
</comment>
<feature type="domain" description="MacB-like periplasmic core" evidence="8">
    <location>
        <begin position="20"/>
        <end position="246"/>
    </location>
</feature>
<evidence type="ECO:0000259" key="8">
    <source>
        <dbReference type="Pfam" id="PF12704"/>
    </source>
</evidence>
<evidence type="ECO:0000313" key="9">
    <source>
        <dbReference type="EMBL" id="TXF90544.1"/>
    </source>
</evidence>
<keyword evidence="10" id="KW-1185">Reference proteome</keyword>
<dbReference type="Pfam" id="PF02687">
    <property type="entry name" value="FtsX"/>
    <property type="match status" value="1"/>
</dbReference>
<evidence type="ECO:0000256" key="5">
    <source>
        <dbReference type="ARBA" id="ARBA00023136"/>
    </source>
</evidence>
<comment type="subcellular location">
    <subcellularLocation>
        <location evidence="1">Cell membrane</location>
        <topology evidence="1">Multi-pass membrane protein</topology>
    </subcellularLocation>
</comment>
<dbReference type="InterPro" id="IPR025857">
    <property type="entry name" value="MacB_PCD"/>
</dbReference>
<evidence type="ECO:0000259" key="7">
    <source>
        <dbReference type="Pfam" id="PF02687"/>
    </source>
</evidence>
<keyword evidence="5 6" id="KW-0472">Membrane</keyword>
<dbReference type="PANTHER" id="PTHR30572">
    <property type="entry name" value="MEMBRANE COMPONENT OF TRANSPORTER-RELATED"/>
    <property type="match status" value="1"/>
</dbReference>
<organism evidence="9 10">
    <name type="scientific">Neolewinella aurantiaca</name>
    <dbReference type="NCBI Taxonomy" id="2602767"/>
    <lineage>
        <taxon>Bacteria</taxon>
        <taxon>Pseudomonadati</taxon>
        <taxon>Bacteroidota</taxon>
        <taxon>Saprospiria</taxon>
        <taxon>Saprospirales</taxon>
        <taxon>Lewinellaceae</taxon>
        <taxon>Neolewinella</taxon>
    </lineage>
</organism>
<evidence type="ECO:0000256" key="2">
    <source>
        <dbReference type="ARBA" id="ARBA00022475"/>
    </source>
</evidence>
<keyword evidence="2" id="KW-1003">Cell membrane</keyword>
<dbReference type="Proteomes" id="UP000321907">
    <property type="component" value="Unassembled WGS sequence"/>
</dbReference>
<dbReference type="AlphaFoldDB" id="A0A5C7FVZ0"/>
<dbReference type="RefSeq" id="WP_147929716.1">
    <property type="nucleotide sequence ID" value="NZ_VOXD01000006.1"/>
</dbReference>
<dbReference type="GO" id="GO:0005886">
    <property type="term" value="C:plasma membrane"/>
    <property type="evidence" value="ECO:0007669"/>
    <property type="project" value="UniProtKB-SubCell"/>
</dbReference>
<reference evidence="9 10" key="1">
    <citation type="submission" date="2019-08" db="EMBL/GenBank/DDBJ databases">
        <title>Lewinella sp. strain SSH13 Genome sequencing and assembly.</title>
        <authorList>
            <person name="Kim I."/>
        </authorList>
    </citation>
    <scope>NUCLEOTIDE SEQUENCE [LARGE SCALE GENOMIC DNA]</scope>
    <source>
        <strain evidence="9 10">SSH13</strain>
    </source>
</reference>
<dbReference type="PANTHER" id="PTHR30572:SF18">
    <property type="entry name" value="ABC-TYPE MACROLIDE FAMILY EXPORT SYSTEM PERMEASE COMPONENT 2"/>
    <property type="match status" value="1"/>
</dbReference>
<feature type="transmembrane region" description="Helical" evidence="6">
    <location>
        <begin position="21"/>
        <end position="41"/>
    </location>
</feature>
<evidence type="ECO:0000313" key="10">
    <source>
        <dbReference type="Proteomes" id="UP000321907"/>
    </source>
</evidence>
<feature type="domain" description="ABC3 transporter permease C-terminal" evidence="7">
    <location>
        <begin position="316"/>
        <end position="431"/>
    </location>
</feature>
<proteinExistence type="predicted"/>